<name>A0A8X6HPV1_TRICU</name>
<reference evidence="1" key="1">
    <citation type="submission" date="2020-07" db="EMBL/GenBank/DDBJ databases">
        <title>Multicomponent nature underlies the extraordinary mechanical properties of spider dragline silk.</title>
        <authorList>
            <person name="Kono N."/>
            <person name="Nakamura H."/>
            <person name="Mori M."/>
            <person name="Yoshida Y."/>
            <person name="Ohtoshi R."/>
            <person name="Malay A.D."/>
            <person name="Moran D.A.P."/>
            <person name="Tomita M."/>
            <person name="Numata K."/>
            <person name="Arakawa K."/>
        </authorList>
    </citation>
    <scope>NUCLEOTIDE SEQUENCE</scope>
</reference>
<organism evidence="1 2">
    <name type="scientific">Trichonephila clavata</name>
    <name type="common">Joro spider</name>
    <name type="synonym">Nephila clavata</name>
    <dbReference type="NCBI Taxonomy" id="2740835"/>
    <lineage>
        <taxon>Eukaryota</taxon>
        <taxon>Metazoa</taxon>
        <taxon>Ecdysozoa</taxon>
        <taxon>Arthropoda</taxon>
        <taxon>Chelicerata</taxon>
        <taxon>Arachnida</taxon>
        <taxon>Araneae</taxon>
        <taxon>Araneomorphae</taxon>
        <taxon>Entelegynae</taxon>
        <taxon>Araneoidea</taxon>
        <taxon>Nephilidae</taxon>
        <taxon>Trichonephila</taxon>
    </lineage>
</organism>
<proteinExistence type="predicted"/>
<sequence>MDIVLRLHTKSLFSGTGVDRGLRQNWIFQEYSELSGDRFGFKAKSPDVDVTLINHLKGMRGTAINETLNRCRVISKPKYHSEKFEGPEKTNKNNLYMVYFVKNFDDTLSVCQLDVRKPH</sequence>
<dbReference type="Proteomes" id="UP000887116">
    <property type="component" value="Unassembled WGS sequence"/>
</dbReference>
<protein>
    <submittedName>
        <fullName evidence="1">Uncharacterized protein</fullName>
    </submittedName>
</protein>
<evidence type="ECO:0000313" key="2">
    <source>
        <dbReference type="Proteomes" id="UP000887116"/>
    </source>
</evidence>
<gene>
    <name evidence="1" type="ORF">TNCT_143301</name>
</gene>
<keyword evidence="2" id="KW-1185">Reference proteome</keyword>
<evidence type="ECO:0000313" key="1">
    <source>
        <dbReference type="EMBL" id="GFR27947.1"/>
    </source>
</evidence>
<dbReference type="EMBL" id="BMAO01008999">
    <property type="protein sequence ID" value="GFR27947.1"/>
    <property type="molecule type" value="Genomic_DNA"/>
</dbReference>
<accession>A0A8X6HPV1</accession>
<comment type="caution">
    <text evidence="1">The sequence shown here is derived from an EMBL/GenBank/DDBJ whole genome shotgun (WGS) entry which is preliminary data.</text>
</comment>
<dbReference type="AlphaFoldDB" id="A0A8X6HPV1"/>